<dbReference type="Proteomes" id="UP000007148">
    <property type="component" value="Unassembled WGS sequence"/>
</dbReference>
<accession>G4U202</accession>
<evidence type="ECO:0000256" key="1">
    <source>
        <dbReference type="SAM" id="SignalP"/>
    </source>
</evidence>
<evidence type="ECO:0000313" key="3">
    <source>
        <dbReference type="Proteomes" id="UP000007148"/>
    </source>
</evidence>
<feature type="signal peptide" evidence="1">
    <location>
        <begin position="1"/>
        <end position="19"/>
    </location>
</feature>
<protein>
    <submittedName>
        <fullName evidence="2">Uncharacterized protein</fullName>
    </submittedName>
</protein>
<proteinExistence type="predicted"/>
<sequence>MRVTFFAVLFASAALLGSAAPVPEPSLTRAQLQAHHQAAADHHLTQAEHHLNRAETHSNHADAAHQRFVHKLDNKMSCPDNETVVTTKPLRRTRPITVTI</sequence>
<dbReference type="InParanoid" id="G4U202"/>
<name>G4U202_SERID</name>
<keyword evidence="1" id="KW-0732">Signal</keyword>
<reference evidence="2 3" key="1">
    <citation type="journal article" date="2011" name="PLoS Pathog.">
        <title>Endophytic Life Strategies Decoded by Genome and Transcriptome Analyses of the Mutualistic Root Symbiont Piriformospora indica.</title>
        <authorList>
            <person name="Zuccaro A."/>
            <person name="Lahrmann U."/>
            <person name="Guldener U."/>
            <person name="Langen G."/>
            <person name="Pfiffi S."/>
            <person name="Biedenkopf D."/>
            <person name="Wong P."/>
            <person name="Samans B."/>
            <person name="Grimm C."/>
            <person name="Basiewicz M."/>
            <person name="Murat C."/>
            <person name="Martin F."/>
            <person name="Kogel K.H."/>
        </authorList>
    </citation>
    <scope>NUCLEOTIDE SEQUENCE [LARGE SCALE GENOMIC DNA]</scope>
    <source>
        <strain evidence="2 3">DSM 11827</strain>
    </source>
</reference>
<dbReference type="AlphaFoldDB" id="G4U202"/>
<feature type="chain" id="PRO_5003469551" evidence="1">
    <location>
        <begin position="20"/>
        <end position="100"/>
    </location>
</feature>
<comment type="caution">
    <text evidence="2">The sequence shown here is derived from an EMBL/GenBank/DDBJ whole genome shotgun (WGS) entry which is preliminary data.</text>
</comment>
<dbReference type="HOGENOM" id="CLU_2307129_0_0_1"/>
<organism evidence="2 3">
    <name type="scientific">Serendipita indica (strain DSM 11827)</name>
    <name type="common">Root endophyte fungus</name>
    <name type="synonym">Piriformospora indica</name>
    <dbReference type="NCBI Taxonomy" id="1109443"/>
    <lineage>
        <taxon>Eukaryota</taxon>
        <taxon>Fungi</taxon>
        <taxon>Dikarya</taxon>
        <taxon>Basidiomycota</taxon>
        <taxon>Agaricomycotina</taxon>
        <taxon>Agaricomycetes</taxon>
        <taxon>Sebacinales</taxon>
        <taxon>Serendipitaceae</taxon>
        <taxon>Serendipita</taxon>
    </lineage>
</organism>
<evidence type="ECO:0000313" key="2">
    <source>
        <dbReference type="EMBL" id="CCA77595.1"/>
    </source>
</evidence>
<gene>
    <name evidence="2" type="ORF">PIIN_11572</name>
</gene>
<keyword evidence="3" id="KW-1185">Reference proteome</keyword>
<dbReference type="EMBL" id="CAFZ01001763">
    <property type="protein sequence ID" value="CCA77595.1"/>
    <property type="molecule type" value="Genomic_DNA"/>
</dbReference>